<proteinExistence type="predicted"/>
<comment type="caution">
    <text evidence="3">The sequence shown here is derived from an EMBL/GenBank/DDBJ whole genome shotgun (WGS) entry which is preliminary data.</text>
</comment>
<keyword evidence="1" id="KW-1133">Transmembrane helix</keyword>
<evidence type="ECO:0000256" key="1">
    <source>
        <dbReference type="SAM" id="Phobius"/>
    </source>
</evidence>
<evidence type="ECO:0000313" key="4">
    <source>
        <dbReference type="Proteomes" id="UP001608902"/>
    </source>
</evidence>
<dbReference type="AlphaFoldDB" id="A0ABD6ETE0"/>
<keyword evidence="1" id="KW-0472">Membrane</keyword>
<protein>
    <recommendedName>
        <fullName evidence="2">VWFC domain-containing protein</fullName>
    </recommendedName>
</protein>
<gene>
    <name evidence="3" type="ORF">AB6A40_009949</name>
</gene>
<keyword evidence="4" id="KW-1185">Reference proteome</keyword>
<name>A0ABD6ETE0_9BILA</name>
<feature type="domain" description="VWFC" evidence="2">
    <location>
        <begin position="10"/>
        <end position="84"/>
    </location>
</feature>
<keyword evidence="1" id="KW-0812">Transmembrane</keyword>
<reference evidence="3 4" key="1">
    <citation type="submission" date="2024-08" db="EMBL/GenBank/DDBJ databases">
        <title>Gnathostoma spinigerum genome.</title>
        <authorList>
            <person name="Gonzalez-Bertolin B."/>
            <person name="Monzon S."/>
            <person name="Zaballos A."/>
            <person name="Jimenez P."/>
            <person name="Dekumyoy P."/>
            <person name="Varona S."/>
            <person name="Cuesta I."/>
            <person name="Sumanam S."/>
            <person name="Adisakwattana P."/>
            <person name="Gasser R.B."/>
            <person name="Hernandez-Gonzalez A."/>
            <person name="Young N.D."/>
            <person name="Perteguer M.J."/>
        </authorList>
    </citation>
    <scope>NUCLEOTIDE SEQUENCE [LARGE SCALE GENOMIC DNA]</scope>
    <source>
        <strain evidence="3">AL3</strain>
        <tissue evidence="3">Liver</tissue>
    </source>
</reference>
<evidence type="ECO:0000259" key="2">
    <source>
        <dbReference type="SMART" id="SM00215"/>
    </source>
</evidence>
<dbReference type="Proteomes" id="UP001608902">
    <property type="component" value="Unassembled WGS sequence"/>
</dbReference>
<accession>A0ABD6ETE0</accession>
<feature type="transmembrane region" description="Helical" evidence="1">
    <location>
        <begin position="237"/>
        <end position="258"/>
    </location>
</feature>
<dbReference type="EMBL" id="JBGFUD010011553">
    <property type="protein sequence ID" value="MFH4983240.1"/>
    <property type="molecule type" value="Genomic_DNA"/>
</dbReference>
<dbReference type="InterPro" id="IPR001007">
    <property type="entry name" value="VWF_dom"/>
</dbReference>
<sequence length="396" mass="44782">MRIADSALDCRLSDAETIPPGFMWVTNDCRQCVCSEGQVRCSKKKCEPRDCLSENPSVPGKMIECPENQHCIVAKGDECLKGACGILRGQCLSWNQLEKNRYRVICKKDSRNSRRCSRIFLEFDFDALPENTSTDDVCYQLLMNAIALNEIDTGFDCMKTAKTVVQVDIISLKFTSDARIIKNLLKNRFINRQVSGTILNAVFQFGELNHLGQLDWTQTVSGNNQKNTNDWPTDGQVLTGFSLMLILAFLLISVWLWVKPSSKCVAIHRHHPAPISARCVESNIYTTKPIIRFESVETPMLLSSVCSRPRGSASSKDSFEYDEISKQKYENERNARILEENRCLKDRCWKNSLKSTTKSADVNPCESMAPLFTRPLSCVSHSLPRDERPVFALSVI</sequence>
<organism evidence="3 4">
    <name type="scientific">Gnathostoma spinigerum</name>
    <dbReference type="NCBI Taxonomy" id="75299"/>
    <lineage>
        <taxon>Eukaryota</taxon>
        <taxon>Metazoa</taxon>
        <taxon>Ecdysozoa</taxon>
        <taxon>Nematoda</taxon>
        <taxon>Chromadorea</taxon>
        <taxon>Rhabditida</taxon>
        <taxon>Spirurina</taxon>
        <taxon>Gnathostomatomorpha</taxon>
        <taxon>Gnathostomatoidea</taxon>
        <taxon>Gnathostomatidae</taxon>
        <taxon>Gnathostoma</taxon>
    </lineage>
</organism>
<dbReference type="SMART" id="SM00215">
    <property type="entry name" value="VWC_out"/>
    <property type="match status" value="1"/>
</dbReference>
<evidence type="ECO:0000313" key="3">
    <source>
        <dbReference type="EMBL" id="MFH4983240.1"/>
    </source>
</evidence>